<reference evidence="1" key="1">
    <citation type="journal article" date="2020" name="Stud. Mycol.">
        <title>101 Dothideomycetes genomes: a test case for predicting lifestyles and emergence of pathogens.</title>
        <authorList>
            <person name="Haridas S."/>
            <person name="Albert R."/>
            <person name="Binder M."/>
            <person name="Bloem J."/>
            <person name="Labutti K."/>
            <person name="Salamov A."/>
            <person name="Andreopoulos B."/>
            <person name="Baker S."/>
            <person name="Barry K."/>
            <person name="Bills G."/>
            <person name="Bluhm B."/>
            <person name="Cannon C."/>
            <person name="Castanera R."/>
            <person name="Culley D."/>
            <person name="Daum C."/>
            <person name="Ezra D."/>
            <person name="Gonzalez J."/>
            <person name="Henrissat B."/>
            <person name="Kuo A."/>
            <person name="Liang C."/>
            <person name="Lipzen A."/>
            <person name="Lutzoni F."/>
            <person name="Magnuson J."/>
            <person name="Mondo S."/>
            <person name="Nolan M."/>
            <person name="Ohm R."/>
            <person name="Pangilinan J."/>
            <person name="Park H.-J."/>
            <person name="Ramirez L."/>
            <person name="Alfaro M."/>
            <person name="Sun H."/>
            <person name="Tritt A."/>
            <person name="Yoshinaga Y."/>
            <person name="Zwiers L.-H."/>
            <person name="Turgeon B."/>
            <person name="Goodwin S."/>
            <person name="Spatafora J."/>
            <person name="Crous P."/>
            <person name="Grigoriev I."/>
        </authorList>
    </citation>
    <scope>NUCLEOTIDE SEQUENCE</scope>
    <source>
        <strain evidence="1">CBS 109.77</strain>
    </source>
</reference>
<name>A0A6A6X746_9PLEO</name>
<dbReference type="AlphaFoldDB" id="A0A6A6X746"/>
<proteinExistence type="predicted"/>
<evidence type="ECO:0000313" key="1">
    <source>
        <dbReference type="EMBL" id="KAF2791933.1"/>
    </source>
</evidence>
<evidence type="ECO:0000313" key="2">
    <source>
        <dbReference type="Proteomes" id="UP000799757"/>
    </source>
</evidence>
<keyword evidence="2" id="KW-1185">Reference proteome</keyword>
<dbReference type="Proteomes" id="UP000799757">
    <property type="component" value="Unassembled WGS sequence"/>
</dbReference>
<organism evidence="1 2">
    <name type="scientific">Melanomma pulvis-pyrius CBS 109.77</name>
    <dbReference type="NCBI Taxonomy" id="1314802"/>
    <lineage>
        <taxon>Eukaryota</taxon>
        <taxon>Fungi</taxon>
        <taxon>Dikarya</taxon>
        <taxon>Ascomycota</taxon>
        <taxon>Pezizomycotina</taxon>
        <taxon>Dothideomycetes</taxon>
        <taxon>Pleosporomycetidae</taxon>
        <taxon>Pleosporales</taxon>
        <taxon>Melanommataceae</taxon>
        <taxon>Melanomma</taxon>
    </lineage>
</organism>
<accession>A0A6A6X746</accession>
<gene>
    <name evidence="1" type="ORF">K505DRAFT_350950</name>
</gene>
<dbReference type="OrthoDB" id="8954335at2759"/>
<dbReference type="EMBL" id="MU001994">
    <property type="protein sequence ID" value="KAF2791933.1"/>
    <property type="molecule type" value="Genomic_DNA"/>
</dbReference>
<sequence>MTNGSCTRCKGRCSWDRHRNAKYIIKTEKMKKTVVPKDLIKQWNSDNNTLEGCENITTEMTSLAALTEKLMSIALLHEPGAHIKYVETLIATARSSRKMPPEQIAQMITAKNTLLILQQVKDRGQSSSLDSQTLLDVFERVKTEMTRRMHLESEVRLEEEKKPSSLYNDLRDKLPDHVKKKAPVSLSKSALYPENLRSVVLLIKLMLSDGTIVAAIAAPSS</sequence>
<protein>
    <submittedName>
        <fullName evidence="1">Uncharacterized protein</fullName>
    </submittedName>
</protein>